<gene>
    <name evidence="2" type="ORF">DEH84_14345</name>
</gene>
<protein>
    <recommendedName>
        <fullName evidence="4">Glycosyl hydrolase</fullName>
    </recommendedName>
</protein>
<sequence length="462" mass="51316">MPLIRSLWLRLWLHLACIAMGLPAHAAPALSDRPMRAGFGLVVKFDQGQPTAQLDLLPELGVRWVRDAVQWVDMEPRAGEYKPFPPAFSQRLQRYRQQGIGVIYMLGYANGKAYPATKAAPRAPIDPEALGRYAAHVTGLLKAAGVDFAVQVWNEPHNFQILKMVGGAWNGRPPSPWVDHYVDMLRAVSEHVQKKAPGTPVITSEDVLVNHYWFAQHPRLPQGFKGIGLHAYANESSSGPEVVAPYADSEWARPFQLVDRDRAFATAIDRLKRHTRKHTGVEPEVWITEWGFKVDGRFAGGRVTEELVAAFLPRAYVLAEAAGVKVLCWFSMQDANDGAYGLIDRAGRQRPAFRTYAAMSRIVGDLRLTQRLSPAGQQTRGTQAYLFEQGSRRTLMVWSADNQSRTLPLDPAWSATRILDAYGEPVKVGTRQVVRQAELGAAPIYIELGAGSTPRWPPRAGD</sequence>
<dbReference type="PANTHER" id="PTHR12631:SF10">
    <property type="entry name" value="BETA-XYLOSIDASE-LIKE PROTEIN-RELATED"/>
    <property type="match status" value="1"/>
</dbReference>
<dbReference type="InterPro" id="IPR051923">
    <property type="entry name" value="Glycosyl_Hydrolase_39"/>
</dbReference>
<reference evidence="2 3" key="1">
    <citation type="submission" date="2018-05" db="EMBL/GenBank/DDBJ databases">
        <title>complete genome sequence of Aquabacterium olei NBRC 110486.</title>
        <authorList>
            <person name="Tang B."/>
            <person name="Chang J."/>
            <person name="Zhang L."/>
            <person name="Yang H."/>
        </authorList>
    </citation>
    <scope>NUCLEOTIDE SEQUENCE [LARGE SCALE GENOMIC DNA]</scope>
    <source>
        <strain evidence="2 3">NBRC 110486</strain>
    </source>
</reference>
<dbReference type="Gene3D" id="3.20.20.80">
    <property type="entry name" value="Glycosidases"/>
    <property type="match status" value="1"/>
</dbReference>
<dbReference type="GO" id="GO:0004553">
    <property type="term" value="F:hydrolase activity, hydrolyzing O-glycosyl compounds"/>
    <property type="evidence" value="ECO:0007669"/>
    <property type="project" value="TreeGrafter"/>
</dbReference>
<evidence type="ECO:0008006" key="4">
    <source>
        <dbReference type="Google" id="ProtNLM"/>
    </source>
</evidence>
<dbReference type="RefSeq" id="WP_109037465.1">
    <property type="nucleotide sequence ID" value="NZ_CP029210.1"/>
</dbReference>
<dbReference type="OrthoDB" id="912485at2"/>
<feature type="chain" id="PRO_5015939003" description="Glycosyl hydrolase" evidence="1">
    <location>
        <begin position="27"/>
        <end position="462"/>
    </location>
</feature>
<evidence type="ECO:0000256" key="1">
    <source>
        <dbReference type="SAM" id="SignalP"/>
    </source>
</evidence>
<evidence type="ECO:0000313" key="2">
    <source>
        <dbReference type="EMBL" id="AWI54471.1"/>
    </source>
</evidence>
<dbReference type="KEGG" id="aon:DEH84_14345"/>
<proteinExistence type="predicted"/>
<organism evidence="2 3">
    <name type="scientific">Aquabacterium olei</name>
    <dbReference type="NCBI Taxonomy" id="1296669"/>
    <lineage>
        <taxon>Bacteria</taxon>
        <taxon>Pseudomonadati</taxon>
        <taxon>Pseudomonadota</taxon>
        <taxon>Betaproteobacteria</taxon>
        <taxon>Burkholderiales</taxon>
        <taxon>Aquabacterium</taxon>
    </lineage>
</organism>
<dbReference type="InterPro" id="IPR017853">
    <property type="entry name" value="GH"/>
</dbReference>
<dbReference type="AlphaFoldDB" id="A0A2U8FTS9"/>
<keyword evidence="1" id="KW-0732">Signal</keyword>
<keyword evidence="3" id="KW-1185">Reference proteome</keyword>
<feature type="signal peptide" evidence="1">
    <location>
        <begin position="1"/>
        <end position="26"/>
    </location>
</feature>
<dbReference type="PANTHER" id="PTHR12631">
    <property type="entry name" value="ALPHA-L-IDURONIDASE"/>
    <property type="match status" value="1"/>
</dbReference>
<dbReference type="SUPFAM" id="SSF51445">
    <property type="entry name" value="(Trans)glycosidases"/>
    <property type="match status" value="1"/>
</dbReference>
<name>A0A2U8FTS9_9BURK</name>
<evidence type="ECO:0000313" key="3">
    <source>
        <dbReference type="Proteomes" id="UP000244892"/>
    </source>
</evidence>
<accession>A0A2U8FTS9</accession>
<dbReference type="Proteomes" id="UP000244892">
    <property type="component" value="Chromosome"/>
</dbReference>
<dbReference type="EMBL" id="CP029210">
    <property type="protein sequence ID" value="AWI54471.1"/>
    <property type="molecule type" value="Genomic_DNA"/>
</dbReference>